<organism evidence="1 2">
    <name type="scientific">Mesorhizobium waimense</name>
    <dbReference type="NCBI Taxonomy" id="1300307"/>
    <lineage>
        <taxon>Bacteria</taxon>
        <taxon>Pseudomonadati</taxon>
        <taxon>Pseudomonadota</taxon>
        <taxon>Alphaproteobacteria</taxon>
        <taxon>Hyphomicrobiales</taxon>
        <taxon>Phyllobacteriaceae</taxon>
        <taxon>Mesorhizobium</taxon>
    </lineage>
</organism>
<name>A0A3A5JZM9_9HYPH</name>
<reference evidence="1 2" key="1">
    <citation type="submission" date="2018-09" db="EMBL/GenBank/DDBJ databases">
        <title>Mesorhizobium carmichaelinearum sp. nov. isolated from Carmichaelinea spp. root nodules in New Zealand.</title>
        <authorList>
            <person name="De Meyer S.E."/>
        </authorList>
    </citation>
    <scope>NUCLEOTIDE SEQUENCE [LARGE SCALE GENOMIC DNA]</scope>
    <source>
        <strain evidence="1 2">ICMP19557</strain>
    </source>
</reference>
<comment type="caution">
    <text evidence="1">The sequence shown here is derived from an EMBL/GenBank/DDBJ whole genome shotgun (WGS) entry which is preliminary data.</text>
</comment>
<dbReference type="EMBL" id="QZWZ01000057">
    <property type="protein sequence ID" value="RJT27877.1"/>
    <property type="molecule type" value="Genomic_DNA"/>
</dbReference>
<dbReference type="AlphaFoldDB" id="A0A3A5JZM9"/>
<dbReference type="Proteomes" id="UP000272706">
    <property type="component" value="Unassembled WGS sequence"/>
</dbReference>
<gene>
    <name evidence="1" type="ORF">D3227_35300</name>
</gene>
<sequence>MQFSSFKRSLKKFGNRHFRVLATQIHAAISLGRAIFLILKFGPELHEIFAVNDRLLLPARHFNHADEVVGDRTVDVQERRAILADIESCWMMGF</sequence>
<proteinExistence type="predicted"/>
<evidence type="ECO:0000313" key="1">
    <source>
        <dbReference type="EMBL" id="RJT27877.1"/>
    </source>
</evidence>
<protein>
    <submittedName>
        <fullName evidence="1">Uncharacterized protein</fullName>
    </submittedName>
</protein>
<accession>A0A3A5JZM9</accession>
<keyword evidence="2" id="KW-1185">Reference proteome</keyword>
<evidence type="ECO:0000313" key="2">
    <source>
        <dbReference type="Proteomes" id="UP000272706"/>
    </source>
</evidence>